<name>A0A2I1FJ66_9GLOM</name>
<dbReference type="AlphaFoldDB" id="A0A2I1FJ66"/>
<comment type="caution">
    <text evidence="1">The sequence shown here is derived from an EMBL/GenBank/DDBJ whole genome shotgun (WGS) entry which is preliminary data.</text>
</comment>
<dbReference type="VEuPathDB" id="FungiDB:RhiirA1_473193"/>
<dbReference type="EMBL" id="LLXH01001961">
    <property type="protein sequence ID" value="PKC56989.1"/>
    <property type="molecule type" value="Genomic_DNA"/>
</dbReference>
<proteinExistence type="predicted"/>
<organism evidence="1 2">
    <name type="scientific">Rhizophagus irregularis</name>
    <dbReference type="NCBI Taxonomy" id="588596"/>
    <lineage>
        <taxon>Eukaryota</taxon>
        <taxon>Fungi</taxon>
        <taxon>Fungi incertae sedis</taxon>
        <taxon>Mucoromycota</taxon>
        <taxon>Glomeromycotina</taxon>
        <taxon>Glomeromycetes</taxon>
        <taxon>Glomerales</taxon>
        <taxon>Glomeraceae</taxon>
        <taxon>Rhizophagus</taxon>
    </lineage>
</organism>
<gene>
    <name evidence="1" type="ORF">RhiirA1_473193</name>
</gene>
<sequence length="102" mass="11706">MSLRMRKAGLSPRQQTKNNTFWLPTISPEENNLLSGSDKNKLSIPLLILQNTVLEKNDQIKIRNQLSDEKIDCNSCVNDYENQYECDSTPPSNKYWSACNVL</sequence>
<reference evidence="1 2" key="2">
    <citation type="submission" date="2017-10" db="EMBL/GenBank/DDBJ databases">
        <title>Genome analyses suggest a sexual origin of heterokaryosis in a supposedly ancient asexual fungus.</title>
        <authorList>
            <person name="Corradi N."/>
            <person name="Sedzielewska K."/>
            <person name="Noel J."/>
            <person name="Charron P."/>
            <person name="Farinelli L."/>
            <person name="Marton T."/>
            <person name="Kruger M."/>
            <person name="Pelin A."/>
            <person name="Brachmann A."/>
            <person name="Corradi N."/>
        </authorList>
    </citation>
    <scope>NUCLEOTIDE SEQUENCE [LARGE SCALE GENOMIC DNA]</scope>
    <source>
        <strain evidence="1 2">A1</strain>
    </source>
</reference>
<reference evidence="1 2" key="1">
    <citation type="submission" date="2017-10" db="EMBL/GenBank/DDBJ databases">
        <title>Extensive intraspecific genome diversity in a model arbuscular mycorrhizal fungus.</title>
        <authorList>
            <person name="Chen E.C.H."/>
            <person name="Morin E."/>
            <person name="Baudet D."/>
            <person name="Noel J."/>
            <person name="Ndikumana S."/>
            <person name="Charron P."/>
            <person name="St-Onge C."/>
            <person name="Giorgi J."/>
            <person name="Grigoriev I.V."/>
            <person name="Roux C."/>
            <person name="Martin F.M."/>
            <person name="Corradi N."/>
        </authorList>
    </citation>
    <scope>NUCLEOTIDE SEQUENCE [LARGE SCALE GENOMIC DNA]</scope>
    <source>
        <strain evidence="1 2">A1</strain>
    </source>
</reference>
<evidence type="ECO:0000313" key="1">
    <source>
        <dbReference type="EMBL" id="PKC56989.1"/>
    </source>
</evidence>
<evidence type="ECO:0000313" key="2">
    <source>
        <dbReference type="Proteomes" id="UP000232688"/>
    </source>
</evidence>
<dbReference type="Proteomes" id="UP000232688">
    <property type="component" value="Unassembled WGS sequence"/>
</dbReference>
<protein>
    <submittedName>
        <fullName evidence="1">Uncharacterized protein</fullName>
    </submittedName>
</protein>
<accession>A0A2I1FJ66</accession>